<gene>
    <name evidence="2" type="ORF">FL583_01170</name>
</gene>
<accession>A0A545AZZ8</accession>
<dbReference type="InParanoid" id="A0A545AZZ8"/>
<keyword evidence="1" id="KW-0812">Transmembrane</keyword>
<dbReference type="RefSeq" id="WP_142702534.1">
    <property type="nucleotide sequence ID" value="NZ_VIRS01000001.1"/>
</dbReference>
<organism evidence="2 3">
    <name type="scientific">Cryptosporangium phraense</name>
    <dbReference type="NCBI Taxonomy" id="2593070"/>
    <lineage>
        <taxon>Bacteria</taxon>
        <taxon>Bacillati</taxon>
        <taxon>Actinomycetota</taxon>
        <taxon>Actinomycetes</taxon>
        <taxon>Cryptosporangiales</taxon>
        <taxon>Cryptosporangiaceae</taxon>
        <taxon>Cryptosporangium</taxon>
    </lineage>
</organism>
<proteinExistence type="predicted"/>
<evidence type="ECO:0000256" key="1">
    <source>
        <dbReference type="SAM" id="Phobius"/>
    </source>
</evidence>
<feature type="transmembrane region" description="Helical" evidence="1">
    <location>
        <begin position="12"/>
        <end position="32"/>
    </location>
</feature>
<comment type="caution">
    <text evidence="2">The sequence shown here is derived from an EMBL/GenBank/DDBJ whole genome shotgun (WGS) entry which is preliminary data.</text>
</comment>
<reference evidence="2 3" key="1">
    <citation type="submission" date="2019-07" db="EMBL/GenBank/DDBJ databases">
        <title>Cryptosporangium phraense sp. nov., isolated from plant litter.</title>
        <authorList>
            <person name="Suriyachadkun C."/>
        </authorList>
    </citation>
    <scope>NUCLEOTIDE SEQUENCE [LARGE SCALE GENOMIC DNA]</scope>
    <source>
        <strain evidence="2 3">A-T 5661</strain>
    </source>
</reference>
<evidence type="ECO:0000313" key="3">
    <source>
        <dbReference type="Proteomes" id="UP000317982"/>
    </source>
</evidence>
<evidence type="ECO:0000313" key="2">
    <source>
        <dbReference type="EMBL" id="TQS46916.1"/>
    </source>
</evidence>
<name>A0A545AZZ8_9ACTN</name>
<sequence>MTGTVRTRPPAPVLGALALLALITLGLAGLAIVKLATGRGPDPVFPLLFAASFGILTFGVRRGLRAYRMWTVIVAGLSLVFGILTLVDPDDHSPVLVDLARIVLSGAVVALLTVPASAREYFRTEGER</sequence>
<keyword evidence="1" id="KW-1133">Transmembrane helix</keyword>
<feature type="transmembrane region" description="Helical" evidence="1">
    <location>
        <begin position="99"/>
        <end position="118"/>
    </location>
</feature>
<protein>
    <submittedName>
        <fullName evidence="2">Uncharacterized protein</fullName>
    </submittedName>
</protein>
<keyword evidence="3" id="KW-1185">Reference proteome</keyword>
<dbReference type="AlphaFoldDB" id="A0A545AZZ8"/>
<dbReference type="EMBL" id="VIRS01000001">
    <property type="protein sequence ID" value="TQS46916.1"/>
    <property type="molecule type" value="Genomic_DNA"/>
</dbReference>
<dbReference type="Proteomes" id="UP000317982">
    <property type="component" value="Unassembled WGS sequence"/>
</dbReference>
<feature type="transmembrane region" description="Helical" evidence="1">
    <location>
        <begin position="67"/>
        <end position="87"/>
    </location>
</feature>
<keyword evidence="1" id="KW-0472">Membrane</keyword>
<feature type="transmembrane region" description="Helical" evidence="1">
    <location>
        <begin position="44"/>
        <end position="60"/>
    </location>
</feature>